<keyword evidence="1" id="KW-0732">Signal</keyword>
<accession>A0ABR2M7N2</accession>
<comment type="caution">
    <text evidence="2">The sequence shown here is derived from an EMBL/GenBank/DDBJ whole genome shotgun (WGS) entry which is preliminary data.</text>
</comment>
<feature type="signal peptide" evidence="1">
    <location>
        <begin position="1"/>
        <end position="22"/>
    </location>
</feature>
<evidence type="ECO:0000256" key="1">
    <source>
        <dbReference type="SAM" id="SignalP"/>
    </source>
</evidence>
<gene>
    <name evidence="2" type="ORF">KSP40_PGU007027</name>
</gene>
<evidence type="ECO:0000313" key="3">
    <source>
        <dbReference type="Proteomes" id="UP001412067"/>
    </source>
</evidence>
<name>A0ABR2M7N2_9ASPA</name>
<organism evidence="2 3">
    <name type="scientific">Platanthera guangdongensis</name>
    <dbReference type="NCBI Taxonomy" id="2320717"/>
    <lineage>
        <taxon>Eukaryota</taxon>
        <taxon>Viridiplantae</taxon>
        <taxon>Streptophyta</taxon>
        <taxon>Embryophyta</taxon>
        <taxon>Tracheophyta</taxon>
        <taxon>Spermatophyta</taxon>
        <taxon>Magnoliopsida</taxon>
        <taxon>Liliopsida</taxon>
        <taxon>Asparagales</taxon>
        <taxon>Orchidaceae</taxon>
        <taxon>Orchidoideae</taxon>
        <taxon>Orchideae</taxon>
        <taxon>Orchidinae</taxon>
        <taxon>Platanthera</taxon>
    </lineage>
</organism>
<sequence>MMGPFVRIALQVWAALCVKVRGIYLRQTGRNQQPFSKSRPYSGFFLCDHQQHSRGRL</sequence>
<dbReference type="Proteomes" id="UP001412067">
    <property type="component" value="Unassembled WGS sequence"/>
</dbReference>
<evidence type="ECO:0008006" key="4">
    <source>
        <dbReference type="Google" id="ProtNLM"/>
    </source>
</evidence>
<proteinExistence type="predicted"/>
<reference evidence="2 3" key="1">
    <citation type="journal article" date="2022" name="Nat. Plants">
        <title>Genomes of leafy and leafless Platanthera orchids illuminate the evolution of mycoheterotrophy.</title>
        <authorList>
            <person name="Li M.H."/>
            <person name="Liu K.W."/>
            <person name="Li Z."/>
            <person name="Lu H.C."/>
            <person name="Ye Q.L."/>
            <person name="Zhang D."/>
            <person name="Wang J.Y."/>
            <person name="Li Y.F."/>
            <person name="Zhong Z.M."/>
            <person name="Liu X."/>
            <person name="Yu X."/>
            <person name="Liu D.K."/>
            <person name="Tu X.D."/>
            <person name="Liu B."/>
            <person name="Hao Y."/>
            <person name="Liao X.Y."/>
            <person name="Jiang Y.T."/>
            <person name="Sun W.H."/>
            <person name="Chen J."/>
            <person name="Chen Y.Q."/>
            <person name="Ai Y."/>
            <person name="Zhai J.W."/>
            <person name="Wu S.S."/>
            <person name="Zhou Z."/>
            <person name="Hsiao Y.Y."/>
            <person name="Wu W.L."/>
            <person name="Chen Y.Y."/>
            <person name="Lin Y.F."/>
            <person name="Hsu J.L."/>
            <person name="Li C.Y."/>
            <person name="Wang Z.W."/>
            <person name="Zhao X."/>
            <person name="Zhong W.Y."/>
            <person name="Ma X.K."/>
            <person name="Ma L."/>
            <person name="Huang J."/>
            <person name="Chen G.Z."/>
            <person name="Huang M.Z."/>
            <person name="Huang L."/>
            <person name="Peng D.H."/>
            <person name="Luo Y.B."/>
            <person name="Zou S.Q."/>
            <person name="Chen S.P."/>
            <person name="Lan S."/>
            <person name="Tsai W.C."/>
            <person name="Van de Peer Y."/>
            <person name="Liu Z.J."/>
        </authorList>
    </citation>
    <scope>NUCLEOTIDE SEQUENCE [LARGE SCALE GENOMIC DNA]</scope>
    <source>
        <strain evidence="2">Lor288</strain>
    </source>
</reference>
<evidence type="ECO:0000313" key="2">
    <source>
        <dbReference type="EMBL" id="KAK8960048.1"/>
    </source>
</evidence>
<dbReference type="EMBL" id="JBBWWR010000011">
    <property type="protein sequence ID" value="KAK8960048.1"/>
    <property type="molecule type" value="Genomic_DNA"/>
</dbReference>
<protein>
    <recommendedName>
        <fullName evidence="4">Secreted protein</fullName>
    </recommendedName>
</protein>
<feature type="chain" id="PRO_5047325210" description="Secreted protein" evidence="1">
    <location>
        <begin position="23"/>
        <end position="57"/>
    </location>
</feature>
<keyword evidence="3" id="KW-1185">Reference proteome</keyword>